<evidence type="ECO:0000256" key="2">
    <source>
        <dbReference type="ARBA" id="ARBA00022737"/>
    </source>
</evidence>
<comment type="caution">
    <text evidence="4">The sequence shown here is derived from an EMBL/GenBank/DDBJ whole genome shotgun (WGS) entry which is preliminary data.</text>
</comment>
<reference evidence="4 5" key="1">
    <citation type="journal article" date="2018" name="Front. Plant Sci.">
        <title>Red Clover (Trifolium pratense) and Zigzag Clover (T. medium) - A Picture of Genomic Similarities and Differences.</title>
        <authorList>
            <person name="Dluhosova J."/>
            <person name="Istvanek J."/>
            <person name="Nedelnik J."/>
            <person name="Repkova J."/>
        </authorList>
    </citation>
    <scope>NUCLEOTIDE SEQUENCE [LARGE SCALE GENOMIC DNA]</scope>
    <source>
        <strain evidence="5">cv. 10/8</strain>
        <tissue evidence="4">Leaf</tissue>
    </source>
</reference>
<dbReference type="EMBL" id="LXQA010539543">
    <property type="protein sequence ID" value="MCI58059.1"/>
    <property type="molecule type" value="Genomic_DNA"/>
</dbReference>
<protein>
    <submittedName>
        <fullName evidence="4">Pentatricopeptide repeat-containing protein</fullName>
    </submittedName>
</protein>
<proteinExistence type="inferred from homology"/>
<dbReference type="Pfam" id="PF13041">
    <property type="entry name" value="PPR_2"/>
    <property type="match status" value="1"/>
</dbReference>
<dbReference type="NCBIfam" id="TIGR00756">
    <property type="entry name" value="PPR"/>
    <property type="match status" value="2"/>
</dbReference>
<feature type="repeat" description="PPR" evidence="3">
    <location>
        <begin position="44"/>
        <end position="74"/>
    </location>
</feature>
<dbReference type="PANTHER" id="PTHR47874:SF1">
    <property type="entry name" value="OS05G0407900 PROTEIN"/>
    <property type="match status" value="1"/>
</dbReference>
<comment type="similarity">
    <text evidence="1">Belongs to the PPR family. P subfamily.</text>
</comment>
<evidence type="ECO:0000256" key="1">
    <source>
        <dbReference type="ARBA" id="ARBA00007626"/>
    </source>
</evidence>
<dbReference type="InterPro" id="IPR002885">
    <property type="entry name" value="PPR_rpt"/>
</dbReference>
<keyword evidence="2" id="KW-0677">Repeat</keyword>
<feature type="non-terminal residue" evidence="4">
    <location>
        <position position="74"/>
    </location>
</feature>
<sequence length="74" mass="8263">MKRSGFVPERDTFNTLISAYSRCGSFDQAMAVYKSMLEAGVSPDLSTYNAVLAALARGGFWEQSEKIIAEMKYR</sequence>
<dbReference type="PANTHER" id="PTHR47874">
    <property type="entry name" value="EXPRESSED PROTEIN"/>
    <property type="match status" value="1"/>
</dbReference>
<evidence type="ECO:0000313" key="5">
    <source>
        <dbReference type="Proteomes" id="UP000265520"/>
    </source>
</evidence>
<evidence type="ECO:0000313" key="4">
    <source>
        <dbReference type="EMBL" id="MCI58059.1"/>
    </source>
</evidence>
<keyword evidence="5" id="KW-1185">Reference proteome</keyword>
<dbReference type="Proteomes" id="UP000265520">
    <property type="component" value="Unassembled WGS sequence"/>
</dbReference>
<dbReference type="GO" id="GO:0003729">
    <property type="term" value="F:mRNA binding"/>
    <property type="evidence" value="ECO:0007669"/>
    <property type="project" value="InterPro"/>
</dbReference>
<name>A0A392TAD7_9FABA</name>
<dbReference type="Gene3D" id="1.25.40.10">
    <property type="entry name" value="Tetratricopeptide repeat domain"/>
    <property type="match status" value="1"/>
</dbReference>
<accession>A0A392TAD7</accession>
<dbReference type="AlphaFoldDB" id="A0A392TAD7"/>
<organism evidence="4 5">
    <name type="scientific">Trifolium medium</name>
    <dbReference type="NCBI Taxonomy" id="97028"/>
    <lineage>
        <taxon>Eukaryota</taxon>
        <taxon>Viridiplantae</taxon>
        <taxon>Streptophyta</taxon>
        <taxon>Embryophyta</taxon>
        <taxon>Tracheophyta</taxon>
        <taxon>Spermatophyta</taxon>
        <taxon>Magnoliopsida</taxon>
        <taxon>eudicotyledons</taxon>
        <taxon>Gunneridae</taxon>
        <taxon>Pentapetalae</taxon>
        <taxon>rosids</taxon>
        <taxon>fabids</taxon>
        <taxon>Fabales</taxon>
        <taxon>Fabaceae</taxon>
        <taxon>Papilionoideae</taxon>
        <taxon>50 kb inversion clade</taxon>
        <taxon>NPAAA clade</taxon>
        <taxon>Hologalegina</taxon>
        <taxon>IRL clade</taxon>
        <taxon>Trifolieae</taxon>
        <taxon>Trifolium</taxon>
    </lineage>
</organism>
<dbReference type="InterPro" id="IPR011990">
    <property type="entry name" value="TPR-like_helical_dom_sf"/>
</dbReference>
<dbReference type="PROSITE" id="PS51375">
    <property type="entry name" value="PPR"/>
    <property type="match status" value="2"/>
</dbReference>
<feature type="repeat" description="PPR" evidence="3">
    <location>
        <begin position="9"/>
        <end position="43"/>
    </location>
</feature>
<evidence type="ECO:0000256" key="3">
    <source>
        <dbReference type="PROSITE-ProRule" id="PRU00708"/>
    </source>
</evidence>
<dbReference type="InterPro" id="IPR044179">
    <property type="entry name" value="PPR5-like"/>
</dbReference>